<sequence>MSVTYGVSRVFVNRTPEKRRMTPKRECPTSSRAGLPNMHNDSQIVENESVPVIEIATEAGDDLTEDTETDLEAECVASFDINCATQTDSVGNSHSKGNEDDE</sequence>
<feature type="region of interest" description="Disordered" evidence="1">
    <location>
        <begin position="15"/>
        <end position="47"/>
    </location>
</feature>
<accession>A0A9D4R084</accession>
<evidence type="ECO:0000256" key="1">
    <source>
        <dbReference type="SAM" id="MobiDB-lite"/>
    </source>
</evidence>
<gene>
    <name evidence="2" type="ORF">DPMN_090943</name>
</gene>
<reference evidence="2" key="1">
    <citation type="journal article" date="2019" name="bioRxiv">
        <title>The Genome of the Zebra Mussel, Dreissena polymorpha: A Resource for Invasive Species Research.</title>
        <authorList>
            <person name="McCartney M.A."/>
            <person name="Auch B."/>
            <person name="Kono T."/>
            <person name="Mallez S."/>
            <person name="Zhang Y."/>
            <person name="Obille A."/>
            <person name="Becker A."/>
            <person name="Abrahante J.E."/>
            <person name="Garbe J."/>
            <person name="Badalamenti J.P."/>
            <person name="Herman A."/>
            <person name="Mangelson H."/>
            <person name="Liachko I."/>
            <person name="Sullivan S."/>
            <person name="Sone E.D."/>
            <person name="Koren S."/>
            <person name="Silverstein K.A.T."/>
            <person name="Beckman K.B."/>
            <person name="Gohl D.M."/>
        </authorList>
    </citation>
    <scope>NUCLEOTIDE SEQUENCE</scope>
    <source>
        <strain evidence="2">Duluth1</strain>
        <tissue evidence="2">Whole animal</tissue>
    </source>
</reference>
<reference evidence="2" key="2">
    <citation type="submission" date="2020-11" db="EMBL/GenBank/DDBJ databases">
        <authorList>
            <person name="McCartney M.A."/>
            <person name="Auch B."/>
            <person name="Kono T."/>
            <person name="Mallez S."/>
            <person name="Becker A."/>
            <person name="Gohl D.M."/>
            <person name="Silverstein K.A.T."/>
            <person name="Koren S."/>
            <person name="Bechman K.B."/>
            <person name="Herman A."/>
            <person name="Abrahante J.E."/>
            <person name="Garbe J."/>
        </authorList>
    </citation>
    <scope>NUCLEOTIDE SEQUENCE</scope>
    <source>
        <strain evidence="2">Duluth1</strain>
        <tissue evidence="2">Whole animal</tissue>
    </source>
</reference>
<comment type="caution">
    <text evidence="2">The sequence shown here is derived from an EMBL/GenBank/DDBJ whole genome shotgun (WGS) entry which is preliminary data.</text>
</comment>
<proteinExistence type="predicted"/>
<protein>
    <submittedName>
        <fullName evidence="2">Uncharacterized protein</fullName>
    </submittedName>
</protein>
<dbReference type="AlphaFoldDB" id="A0A9D4R084"/>
<evidence type="ECO:0000313" key="3">
    <source>
        <dbReference type="Proteomes" id="UP000828390"/>
    </source>
</evidence>
<name>A0A9D4R084_DREPO</name>
<feature type="compositionally biased region" description="Basic and acidic residues" evidence="1">
    <location>
        <begin position="15"/>
        <end position="27"/>
    </location>
</feature>
<keyword evidence="3" id="KW-1185">Reference proteome</keyword>
<dbReference type="EMBL" id="JAIWYP010000003">
    <property type="protein sequence ID" value="KAH3848565.1"/>
    <property type="molecule type" value="Genomic_DNA"/>
</dbReference>
<organism evidence="2 3">
    <name type="scientific">Dreissena polymorpha</name>
    <name type="common">Zebra mussel</name>
    <name type="synonym">Mytilus polymorpha</name>
    <dbReference type="NCBI Taxonomy" id="45954"/>
    <lineage>
        <taxon>Eukaryota</taxon>
        <taxon>Metazoa</taxon>
        <taxon>Spiralia</taxon>
        <taxon>Lophotrochozoa</taxon>
        <taxon>Mollusca</taxon>
        <taxon>Bivalvia</taxon>
        <taxon>Autobranchia</taxon>
        <taxon>Heteroconchia</taxon>
        <taxon>Euheterodonta</taxon>
        <taxon>Imparidentia</taxon>
        <taxon>Neoheterodontei</taxon>
        <taxon>Myida</taxon>
        <taxon>Dreissenoidea</taxon>
        <taxon>Dreissenidae</taxon>
        <taxon>Dreissena</taxon>
    </lineage>
</organism>
<evidence type="ECO:0000313" key="2">
    <source>
        <dbReference type="EMBL" id="KAH3848565.1"/>
    </source>
</evidence>
<dbReference type="Proteomes" id="UP000828390">
    <property type="component" value="Unassembled WGS sequence"/>
</dbReference>